<feature type="compositionally biased region" description="Low complexity" evidence="1">
    <location>
        <begin position="427"/>
        <end position="462"/>
    </location>
</feature>
<dbReference type="Proteomes" id="UP000572754">
    <property type="component" value="Unassembled WGS sequence"/>
</dbReference>
<reference evidence="3" key="1">
    <citation type="journal article" date="2020" name="BMC Genomics">
        <title>Correction to: Identification and distribution of gene clusters required for synthesis of sphingolipid metabolism inhibitors in diverse species of the filamentous fungus Fusarium.</title>
        <authorList>
            <person name="Kim H.S."/>
            <person name="Lohmar J.M."/>
            <person name="Busman M."/>
            <person name="Brown D.W."/>
            <person name="Naumann T.A."/>
            <person name="Divon H.H."/>
            <person name="Lysoe E."/>
            <person name="Uhlig S."/>
            <person name="Proctor R.H."/>
        </authorList>
    </citation>
    <scope>NUCLEOTIDE SEQUENCE [LARGE SCALE GENOMIC DNA]</scope>
    <source>
        <strain evidence="3">NRRL 25331</strain>
    </source>
</reference>
<evidence type="ECO:0000313" key="3">
    <source>
        <dbReference type="Proteomes" id="UP000572754"/>
    </source>
</evidence>
<name>A0A8H5X822_FUSCI</name>
<sequence length="571" mass="60624">MADVLSAQKDAQNNTLSLWQGVYNTQLVGAIGPRIVIKDSVVTVNGTTINGATVNNGILSWSDASNDSNAQLNFHPMAGVAPSLVTQSRSSKLSTSEAEPSAEPSAENSAMIPNAYVAPQFTGLYWMKGWPKPSQINFQGRQGKFPRPGSLPPSSNANSAPMTGQANKGSNSTPAPANASTLPDVGPRQASTLDQWASSYDVWVSTSSGLAQSNNDTFVIDTSGNLTVNGIPILKPLFTNDLLSWSTSDGNSSNGDFTMQDHTSAGKTSLVDGDQFTGRYWAQGQTEPTTNNWFGFARPQDSSSTKSDGRLPTPKVASPQISNPNVTKATQNMNFWVTLTSIGLEALHNYMMFKLGEMLMKGVNKVLLYAWRAIRWVCGRIRQWYRNMRNNRPAENANDADDGERDADDEGDDEGDDEPNPDDEGGNEQNANNEGSNGQNTGEQGGDAAAEGNAGSGAANGQPKSTEAEMAEIEKKEKALEEEAREAELQKKAQEEEVKKMEGEKDLDSSVKEGENMVEGAEGAGDDAVAGGTTTTTEAAATTAAEDVATTAETGGGEVATIIEDIISTLL</sequence>
<evidence type="ECO:0000256" key="1">
    <source>
        <dbReference type="SAM" id="MobiDB-lite"/>
    </source>
</evidence>
<feature type="region of interest" description="Disordered" evidence="1">
    <location>
        <begin position="392"/>
        <end position="557"/>
    </location>
</feature>
<proteinExistence type="predicted"/>
<feature type="region of interest" description="Disordered" evidence="1">
    <location>
        <begin position="290"/>
        <end position="325"/>
    </location>
</feature>
<feature type="compositionally biased region" description="Polar residues" evidence="1">
    <location>
        <begin position="85"/>
        <end position="95"/>
    </location>
</feature>
<keyword evidence="3" id="KW-1185">Reference proteome</keyword>
<dbReference type="AlphaFoldDB" id="A0A8H5X822"/>
<feature type="region of interest" description="Disordered" evidence="1">
    <location>
        <begin position="249"/>
        <end position="269"/>
    </location>
</feature>
<gene>
    <name evidence="2" type="ORF">FCIRC_618</name>
</gene>
<feature type="region of interest" description="Disordered" evidence="1">
    <location>
        <begin position="136"/>
        <end position="189"/>
    </location>
</feature>
<dbReference type="EMBL" id="JAAQPE010000026">
    <property type="protein sequence ID" value="KAF5690887.1"/>
    <property type="molecule type" value="Genomic_DNA"/>
</dbReference>
<feature type="compositionally biased region" description="Low complexity" evidence="1">
    <location>
        <begin position="152"/>
        <end position="161"/>
    </location>
</feature>
<comment type="caution">
    <text evidence="2">The sequence shown here is derived from an EMBL/GenBank/DDBJ whole genome shotgun (WGS) entry which is preliminary data.</text>
</comment>
<feature type="region of interest" description="Disordered" evidence="1">
    <location>
        <begin position="85"/>
        <end position="107"/>
    </location>
</feature>
<feature type="compositionally biased region" description="Low complexity" evidence="1">
    <location>
        <begin position="96"/>
        <end position="107"/>
    </location>
</feature>
<reference evidence="2 3" key="2">
    <citation type="submission" date="2020-05" db="EMBL/GenBank/DDBJ databases">
        <title>Identification and distribution of gene clusters putatively required for synthesis of sphingolipid metabolism inhibitors in phylogenetically diverse species of the filamentous fungus Fusarium.</title>
        <authorList>
            <person name="Kim H.-S."/>
            <person name="Busman M."/>
            <person name="Brown D.W."/>
            <person name="Divon H."/>
            <person name="Uhlig S."/>
            <person name="Proctor R.H."/>
        </authorList>
    </citation>
    <scope>NUCLEOTIDE SEQUENCE [LARGE SCALE GENOMIC DNA]</scope>
    <source>
        <strain evidence="2 3">NRRL 25331</strain>
    </source>
</reference>
<feature type="compositionally biased region" description="Polar residues" evidence="1">
    <location>
        <begin position="162"/>
        <end position="181"/>
    </location>
</feature>
<feature type="compositionally biased region" description="Low complexity" evidence="1">
    <location>
        <begin position="526"/>
        <end position="553"/>
    </location>
</feature>
<evidence type="ECO:0000313" key="2">
    <source>
        <dbReference type="EMBL" id="KAF5690887.1"/>
    </source>
</evidence>
<feature type="compositionally biased region" description="Polar residues" evidence="1">
    <location>
        <begin position="249"/>
        <end position="267"/>
    </location>
</feature>
<organism evidence="2 3">
    <name type="scientific">Fusarium circinatum</name>
    <name type="common">Pitch canker fungus</name>
    <name type="synonym">Gibberella circinata</name>
    <dbReference type="NCBI Taxonomy" id="48490"/>
    <lineage>
        <taxon>Eukaryota</taxon>
        <taxon>Fungi</taxon>
        <taxon>Dikarya</taxon>
        <taxon>Ascomycota</taxon>
        <taxon>Pezizomycotina</taxon>
        <taxon>Sordariomycetes</taxon>
        <taxon>Hypocreomycetidae</taxon>
        <taxon>Hypocreales</taxon>
        <taxon>Nectriaceae</taxon>
        <taxon>Fusarium</taxon>
        <taxon>Fusarium fujikuroi species complex</taxon>
    </lineage>
</organism>
<feature type="compositionally biased region" description="Acidic residues" evidence="1">
    <location>
        <begin position="398"/>
        <end position="426"/>
    </location>
</feature>
<accession>A0A8H5X822</accession>
<feature type="compositionally biased region" description="Basic and acidic residues" evidence="1">
    <location>
        <begin position="472"/>
        <end position="515"/>
    </location>
</feature>
<protein>
    <submittedName>
        <fullName evidence="2">Uncharacterized protein</fullName>
    </submittedName>
</protein>